<feature type="compositionally biased region" description="Low complexity" evidence="1">
    <location>
        <begin position="116"/>
        <end position="131"/>
    </location>
</feature>
<evidence type="ECO:0000313" key="2">
    <source>
        <dbReference type="EMBL" id="KAF6333414.1"/>
    </source>
</evidence>
<dbReference type="AlphaFoldDB" id="A0A7J7W7K5"/>
<reference evidence="2 3" key="1">
    <citation type="journal article" date="2020" name="Nature">
        <title>Six reference-quality genomes reveal evolution of bat adaptations.</title>
        <authorList>
            <person name="Jebb D."/>
            <person name="Huang Z."/>
            <person name="Pippel M."/>
            <person name="Hughes G.M."/>
            <person name="Lavrichenko K."/>
            <person name="Devanna P."/>
            <person name="Winkler S."/>
            <person name="Jermiin L.S."/>
            <person name="Skirmuntt E.C."/>
            <person name="Katzourakis A."/>
            <person name="Burkitt-Gray L."/>
            <person name="Ray D.A."/>
            <person name="Sullivan K.A.M."/>
            <person name="Roscito J.G."/>
            <person name="Kirilenko B.M."/>
            <person name="Davalos L.M."/>
            <person name="Corthals A.P."/>
            <person name="Power M.L."/>
            <person name="Jones G."/>
            <person name="Ransome R.D."/>
            <person name="Dechmann D.K.N."/>
            <person name="Locatelli A.G."/>
            <person name="Puechmaille S.J."/>
            <person name="Fedrigo O."/>
            <person name="Jarvis E.D."/>
            <person name="Hiller M."/>
            <person name="Vernes S.C."/>
            <person name="Myers E.W."/>
            <person name="Teeling E.C."/>
        </authorList>
    </citation>
    <scope>NUCLEOTIDE SEQUENCE [LARGE SCALE GENOMIC DNA]</scope>
    <source>
        <strain evidence="2">MRhiFer1</strain>
        <tissue evidence="2">Lung</tissue>
    </source>
</reference>
<evidence type="ECO:0000313" key="3">
    <source>
        <dbReference type="Proteomes" id="UP000585614"/>
    </source>
</evidence>
<proteinExistence type="predicted"/>
<comment type="caution">
    <text evidence="2">The sequence shown here is derived from an EMBL/GenBank/DDBJ whole genome shotgun (WGS) entry which is preliminary data.</text>
</comment>
<sequence length="226" mass="23271">MSRCRCVNVCRCVPPVICVWCVCLVTTIPFPGSAQSTEAAPLQLLPENRGGKTTSESKYGVFPSLTHVGETSGARLGPSGGRRVVGRCSPRHSAARPPWRSQASHRGSQRCAGGNPSPRSSSQKSSSRATWGGFGFGGTSRGQRRGGAGPEPGGGRSPGGYLGAEGGEAASIRVSNLEVTEVRQGEPGTLDEVAGGEVVGRGLAFKQLVGRLALVDPGVCFLRLGG</sequence>
<gene>
    <name evidence="2" type="ORF">mRhiFer1_008172</name>
</gene>
<feature type="compositionally biased region" description="Gly residues" evidence="1">
    <location>
        <begin position="132"/>
        <end position="165"/>
    </location>
</feature>
<protein>
    <submittedName>
        <fullName evidence="2">Uncharacterized protein</fullName>
    </submittedName>
</protein>
<accession>A0A7J7W7K5</accession>
<organism evidence="2 3">
    <name type="scientific">Rhinolophus ferrumequinum</name>
    <name type="common">Greater horseshoe bat</name>
    <dbReference type="NCBI Taxonomy" id="59479"/>
    <lineage>
        <taxon>Eukaryota</taxon>
        <taxon>Metazoa</taxon>
        <taxon>Chordata</taxon>
        <taxon>Craniata</taxon>
        <taxon>Vertebrata</taxon>
        <taxon>Euteleostomi</taxon>
        <taxon>Mammalia</taxon>
        <taxon>Eutheria</taxon>
        <taxon>Laurasiatheria</taxon>
        <taxon>Chiroptera</taxon>
        <taxon>Yinpterochiroptera</taxon>
        <taxon>Rhinolophoidea</taxon>
        <taxon>Rhinolophidae</taxon>
        <taxon>Rhinolophinae</taxon>
        <taxon>Rhinolophus</taxon>
    </lineage>
</organism>
<feature type="region of interest" description="Disordered" evidence="1">
    <location>
        <begin position="68"/>
        <end position="165"/>
    </location>
</feature>
<evidence type="ECO:0000256" key="1">
    <source>
        <dbReference type="SAM" id="MobiDB-lite"/>
    </source>
</evidence>
<dbReference type="Proteomes" id="UP000585614">
    <property type="component" value="Unassembled WGS sequence"/>
</dbReference>
<dbReference type="EMBL" id="JACAGC010000011">
    <property type="protein sequence ID" value="KAF6333414.1"/>
    <property type="molecule type" value="Genomic_DNA"/>
</dbReference>
<name>A0A7J7W7K5_RHIFE</name>